<dbReference type="PROSITE" id="PS50805">
    <property type="entry name" value="KRAB"/>
    <property type="match status" value="1"/>
</dbReference>
<evidence type="ECO:0000259" key="2">
    <source>
        <dbReference type="PROSITE" id="PS50805"/>
    </source>
</evidence>
<dbReference type="Gene3D" id="6.10.140.140">
    <property type="match status" value="1"/>
</dbReference>
<dbReference type="PANTHER" id="PTHR23232:SF118">
    <property type="entry name" value="ZINC FINGER PROTEIN 746"/>
    <property type="match status" value="1"/>
</dbReference>
<name>A0A1U7RTY2_ALLSI</name>
<dbReference type="AlphaFoldDB" id="A0A1U7RTY2"/>
<feature type="domain" description="KRAB-related" evidence="3">
    <location>
        <begin position="41"/>
        <end position="101"/>
    </location>
</feature>
<dbReference type="Pfam" id="PF01352">
    <property type="entry name" value="KRAB"/>
    <property type="match status" value="1"/>
</dbReference>
<feature type="compositionally biased region" description="Low complexity" evidence="1">
    <location>
        <begin position="124"/>
        <end position="144"/>
    </location>
</feature>
<evidence type="ECO:0000313" key="5">
    <source>
        <dbReference type="RefSeq" id="XP_006020249.1"/>
    </source>
</evidence>
<dbReference type="InterPro" id="IPR036051">
    <property type="entry name" value="KRAB_dom_sf"/>
</dbReference>
<organism evidence="4 5">
    <name type="scientific">Alligator sinensis</name>
    <name type="common">Chinese alligator</name>
    <dbReference type="NCBI Taxonomy" id="38654"/>
    <lineage>
        <taxon>Eukaryota</taxon>
        <taxon>Metazoa</taxon>
        <taxon>Chordata</taxon>
        <taxon>Craniata</taxon>
        <taxon>Vertebrata</taxon>
        <taxon>Euteleostomi</taxon>
        <taxon>Archelosauria</taxon>
        <taxon>Archosauria</taxon>
        <taxon>Crocodylia</taxon>
        <taxon>Alligatoridae</taxon>
        <taxon>Alligatorinae</taxon>
        <taxon>Alligator</taxon>
    </lineage>
</organism>
<evidence type="ECO:0000259" key="3">
    <source>
        <dbReference type="PROSITE" id="PS50806"/>
    </source>
</evidence>
<proteinExistence type="predicted"/>
<feature type="region of interest" description="Disordered" evidence="1">
    <location>
        <begin position="218"/>
        <end position="247"/>
    </location>
</feature>
<dbReference type="PROSITE" id="PS50806">
    <property type="entry name" value="KRAB_RELATED"/>
    <property type="match status" value="1"/>
</dbReference>
<protein>
    <submittedName>
        <fullName evidence="5">Zinc finger protein 667-like</fullName>
    </submittedName>
</protein>
<dbReference type="RefSeq" id="XP_006020249.1">
    <property type="nucleotide sequence ID" value="XM_006020187.3"/>
</dbReference>
<evidence type="ECO:0000256" key="1">
    <source>
        <dbReference type="SAM" id="MobiDB-lite"/>
    </source>
</evidence>
<dbReference type="SMART" id="SM00349">
    <property type="entry name" value="KRAB"/>
    <property type="match status" value="1"/>
</dbReference>
<dbReference type="KEGG" id="asn:102378281"/>
<dbReference type="OrthoDB" id="9427757at2759"/>
<dbReference type="SUPFAM" id="SSF109640">
    <property type="entry name" value="KRAB domain (Kruppel-associated box)"/>
    <property type="match status" value="1"/>
</dbReference>
<dbReference type="GeneID" id="102378281"/>
<reference evidence="5" key="1">
    <citation type="submission" date="2025-08" db="UniProtKB">
        <authorList>
            <consortium name="RefSeq"/>
        </authorList>
    </citation>
    <scope>IDENTIFICATION</scope>
</reference>
<dbReference type="CDD" id="cd07765">
    <property type="entry name" value="KRAB_A-box"/>
    <property type="match status" value="1"/>
</dbReference>
<feature type="region of interest" description="Disordered" evidence="1">
    <location>
        <begin position="122"/>
        <end position="150"/>
    </location>
</feature>
<dbReference type="InParanoid" id="A0A1U7RTY2"/>
<dbReference type="InterPro" id="IPR001909">
    <property type="entry name" value="KRAB"/>
</dbReference>
<dbReference type="GO" id="GO:0006355">
    <property type="term" value="P:regulation of DNA-templated transcription"/>
    <property type="evidence" value="ECO:0007669"/>
    <property type="project" value="InterPro"/>
</dbReference>
<sequence length="300" mass="31933">MVPAGGLDSSLAAELHLGKNLSSSFLRGDSERKMAGESFVQVPVTFDDVAVYFSKEEWEELVEWQKELYKDVMRDNYEVLFSLGCSAVKPDIISQIEQGEDPCVSGHQEGCTSYSAPAAVAPNTLTLSSPPGGSPTPTSSIPSSHEMDSSLSAVHSISPQIQETHSVHGIVFTRSLGRLGSKCPCALSGLSLSRAAQDQVESEKIASGMTSSHLYTDSEKIHSSGQVQRPESCSHTSQGSENNTSVSRAKQLHLPAHNLDICSILQEMQTARIHLASIAGSLLVLSSAFLPAPQPPSTGP</sequence>
<keyword evidence="4" id="KW-1185">Reference proteome</keyword>
<dbReference type="Proteomes" id="UP000189705">
    <property type="component" value="Unplaced"/>
</dbReference>
<dbReference type="eggNOG" id="KOG1721">
    <property type="taxonomic scope" value="Eukaryota"/>
</dbReference>
<evidence type="ECO:0000313" key="4">
    <source>
        <dbReference type="Proteomes" id="UP000189705"/>
    </source>
</evidence>
<feature type="domain" description="KRAB" evidence="2">
    <location>
        <begin position="44"/>
        <end position="115"/>
    </location>
</feature>
<dbReference type="InterPro" id="IPR050169">
    <property type="entry name" value="Krueppel_C2H2_ZnF"/>
</dbReference>
<dbReference type="PANTHER" id="PTHR23232">
    <property type="entry name" value="KRAB DOMAIN C2H2 ZINC FINGER"/>
    <property type="match status" value="1"/>
</dbReference>
<gene>
    <name evidence="5" type="primary">LOC102378281</name>
</gene>
<accession>A0A1U7RTY2</accession>
<dbReference type="InterPro" id="IPR003655">
    <property type="entry name" value="aKRAB"/>
</dbReference>
<feature type="compositionally biased region" description="Polar residues" evidence="1">
    <location>
        <begin position="223"/>
        <end position="247"/>
    </location>
</feature>